<evidence type="ECO:0000256" key="1">
    <source>
        <dbReference type="SAM" id="SignalP"/>
    </source>
</evidence>
<name>A0A934TVZ2_9BURK</name>
<dbReference type="EMBL" id="JAEPWM010000010">
    <property type="protein sequence ID" value="MBK6008423.1"/>
    <property type="molecule type" value="Genomic_DNA"/>
</dbReference>
<sequence>MLQRSLLNSVSTGVVLSAGLAFAPAPADSRDFSCPPDSVEVGSWCVDKYEASAWQTDDSRTIRRIKEGDIRSERDLVGRSQQRGARVNDYDAAGCPATGNGCTKVFAASIPGVLPAGDTTWFQAAAMCRNAGKELLPNAVWQAAALGTPDPGFNGDGITTCNTNTGAAVPTGTTGNCVSDVGAFDMVGNLSERVADWLPASAGCVAPLFNTNDVDCIAGGGIPSPGHPAALIRGLNFTDTTSAGVFAIDALQGVDTHFPRVGFRCGRPGASQGR</sequence>
<keyword evidence="4" id="KW-1185">Reference proteome</keyword>
<reference evidence="3" key="2">
    <citation type="submission" date="2021-01" db="EMBL/GenBank/DDBJ databases">
        <authorList>
            <person name="Kang M."/>
        </authorList>
    </citation>
    <scope>NUCLEOTIDE SEQUENCE</scope>
    <source>
        <strain evidence="3">KACC 17527</strain>
    </source>
</reference>
<proteinExistence type="predicted"/>
<comment type="caution">
    <text evidence="3">The sequence shown here is derived from an EMBL/GenBank/DDBJ whole genome shotgun (WGS) entry which is preliminary data.</text>
</comment>
<dbReference type="Gene3D" id="3.90.1580.10">
    <property type="entry name" value="paralog of FGE (formylglycine-generating enzyme)"/>
    <property type="match status" value="1"/>
</dbReference>
<dbReference type="Proteomes" id="UP000630528">
    <property type="component" value="Unassembled WGS sequence"/>
</dbReference>
<keyword evidence="1" id="KW-0732">Signal</keyword>
<feature type="domain" description="Sulfatase-modifying factor enzyme-like" evidence="2">
    <location>
        <begin position="114"/>
        <end position="239"/>
    </location>
</feature>
<evidence type="ECO:0000259" key="2">
    <source>
        <dbReference type="Pfam" id="PF03781"/>
    </source>
</evidence>
<reference evidence="3" key="1">
    <citation type="journal article" date="2012" name="J. Microbiol. Biotechnol.">
        <title>Ramlibacter ginsenosidimutans sp. nov., with ginsenoside-converting activity.</title>
        <authorList>
            <person name="Wang L."/>
            <person name="An D.S."/>
            <person name="Kim S.G."/>
            <person name="Jin F.X."/>
            <person name="Kim S.C."/>
            <person name="Lee S.T."/>
            <person name="Im W.T."/>
        </authorList>
    </citation>
    <scope>NUCLEOTIDE SEQUENCE</scope>
    <source>
        <strain evidence="3">KACC 17527</strain>
    </source>
</reference>
<dbReference type="Pfam" id="PF03781">
    <property type="entry name" value="FGE-sulfatase"/>
    <property type="match status" value="1"/>
</dbReference>
<organism evidence="3 4">
    <name type="scientific">Ramlibacter ginsenosidimutans</name>
    <dbReference type="NCBI Taxonomy" id="502333"/>
    <lineage>
        <taxon>Bacteria</taxon>
        <taxon>Pseudomonadati</taxon>
        <taxon>Pseudomonadota</taxon>
        <taxon>Betaproteobacteria</taxon>
        <taxon>Burkholderiales</taxon>
        <taxon>Comamonadaceae</taxon>
        <taxon>Ramlibacter</taxon>
    </lineage>
</organism>
<evidence type="ECO:0000313" key="3">
    <source>
        <dbReference type="EMBL" id="MBK6008423.1"/>
    </source>
</evidence>
<feature type="signal peptide" evidence="1">
    <location>
        <begin position="1"/>
        <end position="23"/>
    </location>
</feature>
<gene>
    <name evidence="3" type="ORF">JJB11_20135</name>
</gene>
<dbReference type="InterPro" id="IPR016187">
    <property type="entry name" value="CTDL_fold"/>
</dbReference>
<protein>
    <recommendedName>
        <fullName evidence="2">Sulfatase-modifying factor enzyme-like domain-containing protein</fullName>
    </recommendedName>
</protein>
<evidence type="ECO:0000313" key="4">
    <source>
        <dbReference type="Proteomes" id="UP000630528"/>
    </source>
</evidence>
<dbReference type="SUPFAM" id="SSF56436">
    <property type="entry name" value="C-type lectin-like"/>
    <property type="match status" value="1"/>
</dbReference>
<dbReference type="InterPro" id="IPR042095">
    <property type="entry name" value="SUMF_sf"/>
</dbReference>
<accession>A0A934TVZ2</accession>
<dbReference type="AlphaFoldDB" id="A0A934TVZ2"/>
<dbReference type="RefSeq" id="WP_201175702.1">
    <property type="nucleotide sequence ID" value="NZ_JAEPWM010000010.1"/>
</dbReference>
<dbReference type="InterPro" id="IPR005532">
    <property type="entry name" value="SUMF_dom"/>
</dbReference>
<feature type="chain" id="PRO_5037345057" description="Sulfatase-modifying factor enzyme-like domain-containing protein" evidence="1">
    <location>
        <begin position="24"/>
        <end position="274"/>
    </location>
</feature>